<organism evidence="14 15">
    <name type="scientific">Teladorsagia circumcincta</name>
    <name type="common">Brown stomach worm</name>
    <name type="synonym">Ostertagia circumcincta</name>
    <dbReference type="NCBI Taxonomy" id="45464"/>
    <lineage>
        <taxon>Eukaryota</taxon>
        <taxon>Metazoa</taxon>
        <taxon>Ecdysozoa</taxon>
        <taxon>Nematoda</taxon>
        <taxon>Chromadorea</taxon>
        <taxon>Rhabditida</taxon>
        <taxon>Rhabditina</taxon>
        <taxon>Rhabditomorpha</taxon>
        <taxon>Strongyloidea</taxon>
        <taxon>Trichostrongylidae</taxon>
        <taxon>Teladorsagia</taxon>
    </lineage>
</organism>
<evidence type="ECO:0000256" key="5">
    <source>
        <dbReference type="ARBA" id="ARBA00022729"/>
    </source>
</evidence>
<keyword evidence="2" id="KW-0964">Secreted</keyword>
<evidence type="ECO:0000256" key="9">
    <source>
        <dbReference type="ARBA" id="ARBA00023157"/>
    </source>
</evidence>
<dbReference type="SMART" id="SM00235">
    <property type="entry name" value="ZnMc"/>
    <property type="match status" value="1"/>
</dbReference>
<sequence>MIGGAIEEEKVGLAPESGNPYDETAKTAFRKAAELWMNDTCIDFIEDPEEEAEDLLLVFSEYGCWAEVGRQEGWQLLSLGEGCDTIGMATHEIGHALGFWHTHSRHDRNKYVTILKDNIKPEQRKQFVRRSRRVNNNYNITYDYGSVMHYGAKSFINASLVMKNFTILPKDVNYTETLGSKFIAFYDLLMMNMYYNCTDICKSEDPNADEMCNGGFPHPRDCSKCICPSGYGGQFCNERPPGCGAELNATDEWQLLNDTLRDSEVWRDGLRRCNYWIRNDSCVNRELEYVHSKAPSDRKIEIKILEVPEPHKEGCTSAGVEIKTHPDQRRTGY</sequence>
<dbReference type="GO" id="GO:0018996">
    <property type="term" value="P:molting cycle, collagen and cuticulin-based cuticle"/>
    <property type="evidence" value="ECO:0007669"/>
    <property type="project" value="InterPro"/>
</dbReference>
<dbReference type="Gene3D" id="3.40.390.10">
    <property type="entry name" value="Collagenase (Catalytic Domain)"/>
    <property type="match status" value="1"/>
</dbReference>
<feature type="domain" description="Peptidase M12A" evidence="13">
    <location>
        <begin position="1"/>
        <end position="198"/>
    </location>
</feature>
<keyword evidence="9" id="KW-1015">Disulfide bond</keyword>
<dbReference type="EMBL" id="KZ348543">
    <property type="protein sequence ID" value="PIO66052.1"/>
    <property type="molecule type" value="Genomic_DNA"/>
</dbReference>
<comment type="subcellular location">
    <subcellularLocation>
        <location evidence="1">Secreted</location>
    </subcellularLocation>
</comment>
<dbReference type="GO" id="GO:0004222">
    <property type="term" value="F:metalloendopeptidase activity"/>
    <property type="evidence" value="ECO:0007669"/>
    <property type="project" value="UniProtKB-UniRule"/>
</dbReference>
<keyword evidence="10" id="KW-0325">Glycoprotein</keyword>
<keyword evidence="7 11" id="KW-0862">Zinc</keyword>
<feature type="non-terminal residue" evidence="14">
    <location>
        <position position="333"/>
    </location>
</feature>
<dbReference type="GO" id="GO:0005576">
    <property type="term" value="C:extracellular region"/>
    <property type="evidence" value="ECO:0007669"/>
    <property type="project" value="UniProtKB-SubCell"/>
</dbReference>
<reference evidence="14 15" key="1">
    <citation type="submission" date="2015-09" db="EMBL/GenBank/DDBJ databases">
        <title>Draft genome of the parasitic nematode Teladorsagia circumcincta isolate WARC Sus (inbred).</title>
        <authorList>
            <person name="Mitreva M."/>
        </authorList>
    </citation>
    <scope>NUCLEOTIDE SEQUENCE [LARGE SCALE GENOMIC DNA]</scope>
    <source>
        <strain evidence="14 15">S</strain>
    </source>
</reference>
<feature type="active site" evidence="11">
    <location>
        <position position="92"/>
    </location>
</feature>
<evidence type="ECO:0000256" key="4">
    <source>
        <dbReference type="ARBA" id="ARBA00022723"/>
    </source>
</evidence>
<evidence type="ECO:0000256" key="6">
    <source>
        <dbReference type="ARBA" id="ARBA00022801"/>
    </source>
</evidence>
<proteinExistence type="predicted"/>
<dbReference type="GO" id="GO:0006508">
    <property type="term" value="P:proteolysis"/>
    <property type="evidence" value="ECO:0007669"/>
    <property type="project" value="UniProtKB-KW"/>
</dbReference>
<dbReference type="PANTHER" id="PTHR10127">
    <property type="entry name" value="DISCOIDIN, CUB, EGF, LAMININ , AND ZINC METALLOPROTEASE DOMAIN CONTAINING"/>
    <property type="match status" value="1"/>
</dbReference>
<evidence type="ECO:0000313" key="15">
    <source>
        <dbReference type="Proteomes" id="UP000230423"/>
    </source>
</evidence>
<dbReference type="EC" id="3.4.24.-" evidence="12"/>
<dbReference type="PANTHER" id="PTHR10127:SF780">
    <property type="entry name" value="METALLOENDOPEPTIDASE"/>
    <property type="match status" value="1"/>
</dbReference>
<evidence type="ECO:0000256" key="11">
    <source>
        <dbReference type="PROSITE-ProRule" id="PRU01211"/>
    </source>
</evidence>
<keyword evidence="15" id="KW-1185">Reference proteome</keyword>
<evidence type="ECO:0000259" key="13">
    <source>
        <dbReference type="PROSITE" id="PS51864"/>
    </source>
</evidence>
<accession>A0A2G9U8L3</accession>
<comment type="cofactor">
    <cofactor evidence="11 12">
        <name>Zn(2+)</name>
        <dbReference type="ChEBI" id="CHEBI:29105"/>
    </cofactor>
    <text evidence="11 12">Binds 1 zinc ion per subunit.</text>
</comment>
<dbReference type="Pfam" id="PF01400">
    <property type="entry name" value="Astacin"/>
    <property type="match status" value="1"/>
</dbReference>
<keyword evidence="6 11" id="KW-0378">Hydrolase</keyword>
<comment type="caution">
    <text evidence="11">Lacks conserved residue(s) required for the propagation of feature annotation.</text>
</comment>
<dbReference type="Proteomes" id="UP000230423">
    <property type="component" value="Unassembled WGS sequence"/>
</dbReference>
<dbReference type="PRINTS" id="PR00480">
    <property type="entry name" value="ASTACIN"/>
</dbReference>
<evidence type="ECO:0000313" key="14">
    <source>
        <dbReference type="EMBL" id="PIO66052.1"/>
    </source>
</evidence>
<keyword evidence="3 11" id="KW-0645">Protease</keyword>
<dbReference type="InterPro" id="IPR034035">
    <property type="entry name" value="Astacin-like_dom"/>
</dbReference>
<name>A0A2G9U8L3_TELCI</name>
<evidence type="ECO:0000256" key="10">
    <source>
        <dbReference type="ARBA" id="ARBA00023180"/>
    </source>
</evidence>
<protein>
    <recommendedName>
        <fullName evidence="12">Metalloendopeptidase</fullName>
        <ecNumber evidence="12">3.4.24.-</ecNumber>
    </recommendedName>
</protein>
<dbReference type="OrthoDB" id="291007at2759"/>
<dbReference type="AlphaFoldDB" id="A0A2G9U8L3"/>
<dbReference type="CDD" id="cd04280">
    <property type="entry name" value="ZnMc_astacin_like"/>
    <property type="match status" value="1"/>
</dbReference>
<feature type="binding site" evidence="11">
    <location>
        <position position="101"/>
    </location>
    <ligand>
        <name>Zn(2+)</name>
        <dbReference type="ChEBI" id="CHEBI:29105"/>
        <note>catalytic</note>
    </ligand>
</feature>
<dbReference type="InterPro" id="IPR006026">
    <property type="entry name" value="Peptidase_Metallo"/>
</dbReference>
<evidence type="ECO:0000256" key="3">
    <source>
        <dbReference type="ARBA" id="ARBA00022670"/>
    </source>
</evidence>
<feature type="binding site" evidence="11">
    <location>
        <position position="91"/>
    </location>
    <ligand>
        <name>Zn(2+)</name>
        <dbReference type="ChEBI" id="CHEBI:29105"/>
        <note>catalytic</note>
    </ligand>
</feature>
<evidence type="ECO:0000256" key="7">
    <source>
        <dbReference type="ARBA" id="ARBA00022833"/>
    </source>
</evidence>
<dbReference type="InterPro" id="IPR001506">
    <property type="entry name" value="Peptidase_M12A"/>
</dbReference>
<dbReference type="PROSITE" id="PS51864">
    <property type="entry name" value="ASTACIN"/>
    <property type="match status" value="1"/>
</dbReference>
<dbReference type="SUPFAM" id="SSF55486">
    <property type="entry name" value="Metalloproteases ('zincins'), catalytic domain"/>
    <property type="match status" value="1"/>
</dbReference>
<keyword evidence="8 11" id="KW-0482">Metalloprotease</keyword>
<dbReference type="InterPro" id="IPR017050">
    <property type="entry name" value="Metallopeptidase_nem"/>
</dbReference>
<evidence type="ECO:0000256" key="1">
    <source>
        <dbReference type="ARBA" id="ARBA00004613"/>
    </source>
</evidence>
<evidence type="ECO:0000256" key="2">
    <source>
        <dbReference type="ARBA" id="ARBA00022525"/>
    </source>
</evidence>
<dbReference type="InterPro" id="IPR024079">
    <property type="entry name" value="MetalloPept_cat_dom_sf"/>
</dbReference>
<keyword evidence="4 11" id="KW-0479">Metal-binding</keyword>
<dbReference type="GO" id="GO:0008270">
    <property type="term" value="F:zinc ion binding"/>
    <property type="evidence" value="ECO:0007669"/>
    <property type="project" value="UniProtKB-UniRule"/>
</dbReference>
<evidence type="ECO:0000256" key="12">
    <source>
        <dbReference type="RuleBase" id="RU361183"/>
    </source>
</evidence>
<feature type="binding site" evidence="11">
    <location>
        <position position="95"/>
    </location>
    <ligand>
        <name>Zn(2+)</name>
        <dbReference type="ChEBI" id="CHEBI:29105"/>
        <note>catalytic</note>
    </ligand>
</feature>
<gene>
    <name evidence="14" type="ORF">TELCIR_12251</name>
</gene>
<keyword evidence="5" id="KW-0732">Signal</keyword>
<dbReference type="PIRSF" id="PIRSF036365">
    <property type="entry name" value="Astacin_nematoda"/>
    <property type="match status" value="1"/>
</dbReference>
<evidence type="ECO:0000256" key="8">
    <source>
        <dbReference type="ARBA" id="ARBA00023049"/>
    </source>
</evidence>